<dbReference type="EMBL" id="GFPF01001536">
    <property type="protein sequence ID" value="MAA12682.1"/>
    <property type="molecule type" value="Transcribed_RNA"/>
</dbReference>
<organism evidence="2">
    <name type="scientific">Rhipicephalus zambeziensis</name>
    <dbReference type="NCBI Taxonomy" id="60191"/>
    <lineage>
        <taxon>Eukaryota</taxon>
        <taxon>Metazoa</taxon>
        <taxon>Ecdysozoa</taxon>
        <taxon>Arthropoda</taxon>
        <taxon>Chelicerata</taxon>
        <taxon>Arachnida</taxon>
        <taxon>Acari</taxon>
        <taxon>Parasitiformes</taxon>
        <taxon>Ixodida</taxon>
        <taxon>Ixodoidea</taxon>
        <taxon>Ixodidae</taxon>
        <taxon>Rhipicephalinae</taxon>
        <taxon>Rhipicephalus</taxon>
        <taxon>Rhipicephalus</taxon>
    </lineage>
</organism>
<feature type="compositionally biased region" description="Polar residues" evidence="1">
    <location>
        <begin position="89"/>
        <end position="102"/>
    </location>
</feature>
<sequence length="102" mass="11257">MAEAPRSGSPLLFKKTFQPTVQQHKRQRTRTEESEAARLSWQQEGPPRGRAHSLSHAAPTPATPHHPRCPSQEKGHHSRRDHPLAFGAAQTSVPQVSLSCSP</sequence>
<proteinExistence type="predicted"/>
<accession>A0A224YFW6</accession>
<evidence type="ECO:0000313" key="2">
    <source>
        <dbReference type="EMBL" id="MAA12682.1"/>
    </source>
</evidence>
<evidence type="ECO:0000256" key="1">
    <source>
        <dbReference type="SAM" id="MobiDB-lite"/>
    </source>
</evidence>
<protein>
    <submittedName>
        <fullName evidence="2">Uncharacterized protein</fullName>
    </submittedName>
</protein>
<name>A0A224YFW6_9ACAR</name>
<dbReference type="AlphaFoldDB" id="A0A224YFW6"/>
<reference evidence="2" key="1">
    <citation type="journal article" date="2017" name="Parasit. Vectors">
        <title>Sialotranscriptomics of Rhipicephalus zambeziensis reveals intricate expression profiles of secretory proteins and suggests tight temporal transcriptional regulation during blood-feeding.</title>
        <authorList>
            <person name="de Castro M.H."/>
            <person name="de Klerk D."/>
            <person name="Pienaar R."/>
            <person name="Rees D.J.G."/>
            <person name="Mans B.J."/>
        </authorList>
    </citation>
    <scope>NUCLEOTIDE SEQUENCE</scope>
    <source>
        <tissue evidence="2">Salivary glands</tissue>
    </source>
</reference>
<feature type="region of interest" description="Disordered" evidence="1">
    <location>
        <begin position="1"/>
        <end position="102"/>
    </location>
</feature>